<keyword evidence="2" id="KW-1185">Reference proteome</keyword>
<name>A0A494YR69_9BACI</name>
<accession>A0A494YR69</accession>
<dbReference type="RefSeq" id="WP_121134787.1">
    <property type="nucleotide sequence ID" value="NZ_JBHUFK010000034.1"/>
</dbReference>
<evidence type="ECO:0000313" key="1">
    <source>
        <dbReference type="EMBL" id="RKQ11494.1"/>
    </source>
</evidence>
<dbReference type="Proteomes" id="UP000281813">
    <property type="component" value="Unassembled WGS sequence"/>
</dbReference>
<proteinExistence type="predicted"/>
<dbReference type="AlphaFoldDB" id="A0A494YR69"/>
<evidence type="ECO:0000313" key="2">
    <source>
        <dbReference type="Proteomes" id="UP000281813"/>
    </source>
</evidence>
<comment type="caution">
    <text evidence="1">The sequence shown here is derived from an EMBL/GenBank/DDBJ whole genome shotgun (WGS) entry which is preliminary data.</text>
</comment>
<gene>
    <name evidence="1" type="ORF">D8M05_19710</name>
</gene>
<dbReference type="EMBL" id="RBZO01000062">
    <property type="protein sequence ID" value="RKQ11494.1"/>
    <property type="molecule type" value="Genomic_DNA"/>
</dbReference>
<organism evidence="1 2">
    <name type="scientific">Oceanobacillus bengalensis</name>
    <dbReference type="NCBI Taxonomy" id="1435466"/>
    <lineage>
        <taxon>Bacteria</taxon>
        <taxon>Bacillati</taxon>
        <taxon>Bacillota</taxon>
        <taxon>Bacilli</taxon>
        <taxon>Bacillales</taxon>
        <taxon>Bacillaceae</taxon>
        <taxon>Oceanobacillus</taxon>
    </lineage>
</organism>
<sequence length="343" mass="41502">MDNVIFNILRIFHLYDIYCEGYLRSYEGFLEFVHKQLETKIPNILNENKLETLKETYHLKLVEEDYAFNYYISWNSSFDFKILSNNSILGYTDYDGLMNYLIEEESINIKDKMVFFNFCEEIRNLQKYFYKKTKSKYHSRFYTSFHELALIGKEVHFNSKTIWADRDSPVKIKDIFNHFGKDSAHLRQNDLEKYIDIFHLNPHYDWYGQIAISDVYDVVESVINGEVKEPFSIRKIKCKYTHKYKFNFNSNYIIEWNYQENCYRLKHLENGSYEYFNGIIEFIFFIHDEVRNKEESIKECTLNEVESFIIKVFEQDKSNPEFARLVEYLFEGDIVITSEDLPF</sequence>
<reference evidence="1 2" key="1">
    <citation type="journal article" date="2015" name="Antonie Van Leeuwenhoek">
        <title>Oceanobacillus bengalensis sp. nov., a bacterium isolated from seawater of the Bay of Bengal.</title>
        <authorList>
            <person name="Yongchang O."/>
            <person name="Xiang W."/>
            <person name="Wang G."/>
        </authorList>
    </citation>
    <scope>NUCLEOTIDE SEQUENCE [LARGE SCALE GENOMIC DNA]</scope>
    <source>
        <strain evidence="1 2">MCCC 1K00260</strain>
    </source>
</reference>
<protein>
    <submittedName>
        <fullName evidence="1">Uncharacterized protein</fullName>
    </submittedName>
</protein>
<dbReference type="OrthoDB" id="2955084at2"/>